<name>A0ABU2LKG8_9ACTN</name>
<evidence type="ECO:0000259" key="1">
    <source>
        <dbReference type="Pfam" id="PF19054"/>
    </source>
</evidence>
<keyword evidence="3" id="KW-1185">Reference proteome</keyword>
<gene>
    <name evidence="2" type="ORF">RNC47_06580</name>
</gene>
<comment type="caution">
    <text evidence="2">The sequence shown here is derived from an EMBL/GenBank/DDBJ whole genome shotgun (WGS) entry which is preliminary data.</text>
</comment>
<feature type="domain" description="DUF5753" evidence="1">
    <location>
        <begin position="89"/>
        <end position="266"/>
    </location>
</feature>
<dbReference type="Pfam" id="PF19054">
    <property type="entry name" value="DUF5753"/>
    <property type="match status" value="1"/>
</dbReference>
<reference evidence="3" key="1">
    <citation type="submission" date="2023-07" db="EMBL/GenBank/DDBJ databases">
        <title>30 novel species of actinomycetes from the DSMZ collection.</title>
        <authorList>
            <person name="Nouioui I."/>
        </authorList>
    </citation>
    <scope>NUCLEOTIDE SEQUENCE [LARGE SCALE GENOMIC DNA]</scope>
    <source>
        <strain evidence="3">DSM 44918</strain>
    </source>
</reference>
<accession>A0ABU2LKG8</accession>
<dbReference type="EMBL" id="JAVREM010000004">
    <property type="protein sequence ID" value="MDT0318005.1"/>
    <property type="molecule type" value="Genomic_DNA"/>
</dbReference>
<proteinExistence type="predicted"/>
<evidence type="ECO:0000313" key="3">
    <source>
        <dbReference type="Proteomes" id="UP001183420"/>
    </source>
</evidence>
<evidence type="ECO:0000313" key="2">
    <source>
        <dbReference type="EMBL" id="MDT0318005.1"/>
    </source>
</evidence>
<dbReference type="Proteomes" id="UP001183420">
    <property type="component" value="Unassembled WGS sequence"/>
</dbReference>
<dbReference type="RefSeq" id="WP_311596369.1">
    <property type="nucleotide sequence ID" value="NZ_JAVREM010000004.1"/>
</dbReference>
<sequence>MAKEPQLPVVHRYFGQQFQLWRAGAQVRREDIAEAARYSVDTVKSVEQGRRPVPPRLAEIADEMCGARGKLVAGLSYLNQEKKIPERSKDFFEYEGDAIALSSYEVSLIPGLLQTEATIRALLNAHRPALDDETLEERFKFRVARQRVLTQKPIVDCCFVIYEAALRCPVGGPEVHKEQLLHLLKLAELRNITLQVLPYDRGAHAGLNGPMVLLETTNHEHFSLVEGQSLSQFTSEPEEVSMLTQRYGMIRMQALNAEESLRFIQRLVDEL</sequence>
<protein>
    <submittedName>
        <fullName evidence="2">Helix-turn-helix transcriptional regulator</fullName>
    </submittedName>
</protein>
<dbReference type="Pfam" id="PF13560">
    <property type="entry name" value="HTH_31"/>
    <property type="match status" value="1"/>
</dbReference>
<organism evidence="2 3">
    <name type="scientific">Streptomyces millisiae</name>
    <dbReference type="NCBI Taxonomy" id="3075542"/>
    <lineage>
        <taxon>Bacteria</taxon>
        <taxon>Bacillati</taxon>
        <taxon>Actinomycetota</taxon>
        <taxon>Actinomycetes</taxon>
        <taxon>Kitasatosporales</taxon>
        <taxon>Streptomycetaceae</taxon>
        <taxon>Streptomyces</taxon>
    </lineage>
</organism>
<dbReference type="InterPro" id="IPR043917">
    <property type="entry name" value="DUF5753"/>
</dbReference>